<comment type="caution">
    <text evidence="6">Lacks conserved residue(s) required for the propagation of feature annotation.</text>
</comment>
<dbReference type="InterPro" id="IPR049452">
    <property type="entry name" value="Anoctamin_TM"/>
</dbReference>
<reference evidence="9" key="1">
    <citation type="submission" date="2025-08" db="UniProtKB">
        <authorList>
            <consortium name="Ensembl"/>
        </authorList>
    </citation>
    <scope>IDENTIFICATION</scope>
</reference>
<accession>A0A8C4Q6U3</accession>
<dbReference type="PANTHER" id="PTHR12308">
    <property type="entry name" value="ANOCTAMIN"/>
    <property type="match status" value="1"/>
</dbReference>
<keyword evidence="3 6" id="KW-0812">Transmembrane</keyword>
<feature type="domain" description="Anoctamin transmembrane" evidence="8">
    <location>
        <begin position="126"/>
        <end position="639"/>
    </location>
</feature>
<evidence type="ECO:0000313" key="10">
    <source>
        <dbReference type="Proteomes" id="UP000694388"/>
    </source>
</evidence>
<feature type="transmembrane region" description="Helical" evidence="6">
    <location>
        <begin position="137"/>
        <end position="159"/>
    </location>
</feature>
<sequence length="728" mass="83483">MVLCSLMNGAERLGLLKPLRADLGGSLRPFTVAECHHFILEPFHPEVQTCVQERQTILRHWLNDLRAWHGERVAGIKFHEGQPIIPELVACHLVSQVYPLHDPPALRSLTHNWLWGIAQRHPLDDICGYFGMKIAMYFAWLSYYTSSLIYPACFGLLLWLCVETDQTSQDIGCVAFSLFNVIWATLFLEGWKRRGAEMSYRWGTLDAPPDELEDPRPQFKGKKRMSPVTGRVEIYYPPWRRRLLRYLVSLPACLLATLTSLLAMFACFQLQEYVHTFGCPAPLCFMPKVLLALVVSLLGEAYRKVAYWLNDFGIVHYSTPFTNSNIHFTVFQFVNSYSSLFYIAFYLGDLQRLKEVCETYIATETTETTAEPGKELSTLEADSETTQTNGLTERIFEEDRQRALHEEEMNNAENFHEDFNQEELSERCKSRTSEHGENKLKRQSNNIDVISWNKGNKHEIGLWNVVDTSDGDITDEEDDQWWKSKLEGAFFFQAEVEGCMKKYEDILQDHLEMMLQFGHVAFFACIFPPAAFLALLNNLLEARADTIKLCAALQRPFAEHARGIGPWQDVMEAMGVVAIVVNCALIGQGGQLTRLFPEQPRYVTLLLVVFLEHFALLLKYVIHVAIPDLPYWLVERLARLEFLRREALQVSPLPSILSGAYYLAREPYLLLDYFAVPLLPPLHPGSSVKALPHLLDRYSQLLAILLTVILEKLKQYTCLISLPSHFHH</sequence>
<dbReference type="Pfam" id="PF04547">
    <property type="entry name" value="Anoctamin"/>
    <property type="match status" value="1"/>
</dbReference>
<dbReference type="GeneTree" id="ENSGT00940000157019"/>
<keyword evidence="5 6" id="KW-0472">Membrane</keyword>
<feature type="transmembrane region" description="Helical" evidence="6">
    <location>
        <begin position="573"/>
        <end position="590"/>
    </location>
</feature>
<feature type="region of interest" description="Disordered" evidence="7">
    <location>
        <begin position="367"/>
        <end position="388"/>
    </location>
</feature>
<evidence type="ECO:0000256" key="7">
    <source>
        <dbReference type="SAM" id="MobiDB-lite"/>
    </source>
</evidence>
<comment type="subcellular location">
    <subcellularLocation>
        <location evidence="1 6">Membrane</location>
        <topology evidence="1 6">Multi-pass membrane protein</topology>
    </subcellularLocation>
</comment>
<keyword evidence="10" id="KW-1185">Reference proteome</keyword>
<feature type="transmembrane region" description="Helical" evidence="6">
    <location>
        <begin position="171"/>
        <end position="191"/>
    </location>
</feature>
<dbReference type="PANTHER" id="PTHR12308:SF51">
    <property type="entry name" value="ANOCTAMIN-8"/>
    <property type="match status" value="1"/>
</dbReference>
<protein>
    <recommendedName>
        <fullName evidence="6">Anoctamin</fullName>
    </recommendedName>
</protein>
<feature type="region of interest" description="Disordered" evidence="7">
    <location>
        <begin position="420"/>
        <end position="440"/>
    </location>
</feature>
<dbReference type="OMA" id="MLHNIHF"/>
<evidence type="ECO:0000256" key="4">
    <source>
        <dbReference type="ARBA" id="ARBA00022989"/>
    </source>
</evidence>
<evidence type="ECO:0000259" key="8">
    <source>
        <dbReference type="Pfam" id="PF04547"/>
    </source>
</evidence>
<feature type="transmembrane region" description="Helical" evidence="6">
    <location>
        <begin position="517"/>
        <end position="536"/>
    </location>
</feature>
<dbReference type="Proteomes" id="UP000694388">
    <property type="component" value="Unplaced"/>
</dbReference>
<feature type="transmembrane region" description="Helical" evidence="6">
    <location>
        <begin position="243"/>
        <end position="265"/>
    </location>
</feature>
<dbReference type="InterPro" id="IPR007632">
    <property type="entry name" value="Anoctamin"/>
</dbReference>
<evidence type="ECO:0000256" key="6">
    <source>
        <dbReference type="RuleBase" id="RU280814"/>
    </source>
</evidence>
<dbReference type="Ensembl" id="ENSEBUT00000011410.1">
    <property type="protein sequence ID" value="ENSEBUP00000010855.1"/>
    <property type="gene ID" value="ENSEBUG00000006962.1"/>
</dbReference>
<proteinExistence type="inferred from homology"/>
<organism evidence="9 10">
    <name type="scientific">Eptatretus burgeri</name>
    <name type="common">Inshore hagfish</name>
    <dbReference type="NCBI Taxonomy" id="7764"/>
    <lineage>
        <taxon>Eukaryota</taxon>
        <taxon>Metazoa</taxon>
        <taxon>Chordata</taxon>
        <taxon>Craniata</taxon>
        <taxon>Vertebrata</taxon>
        <taxon>Cyclostomata</taxon>
        <taxon>Myxini</taxon>
        <taxon>Myxiniformes</taxon>
        <taxon>Myxinidae</taxon>
        <taxon>Eptatretinae</taxon>
        <taxon>Eptatretus</taxon>
    </lineage>
</organism>
<feature type="transmembrane region" description="Helical" evidence="6">
    <location>
        <begin position="602"/>
        <end position="626"/>
    </location>
</feature>
<evidence type="ECO:0000256" key="3">
    <source>
        <dbReference type="ARBA" id="ARBA00022692"/>
    </source>
</evidence>
<evidence type="ECO:0000313" key="9">
    <source>
        <dbReference type="Ensembl" id="ENSEBUP00000010855.1"/>
    </source>
</evidence>
<dbReference type="GO" id="GO:0005886">
    <property type="term" value="C:plasma membrane"/>
    <property type="evidence" value="ECO:0007669"/>
    <property type="project" value="TreeGrafter"/>
</dbReference>
<reference evidence="9" key="2">
    <citation type="submission" date="2025-09" db="UniProtKB">
        <authorList>
            <consortium name="Ensembl"/>
        </authorList>
    </citation>
    <scope>IDENTIFICATION</scope>
</reference>
<dbReference type="AlphaFoldDB" id="A0A8C4Q6U3"/>
<evidence type="ECO:0000256" key="2">
    <source>
        <dbReference type="ARBA" id="ARBA00009671"/>
    </source>
</evidence>
<evidence type="ECO:0000256" key="1">
    <source>
        <dbReference type="ARBA" id="ARBA00004141"/>
    </source>
</evidence>
<comment type="similarity">
    <text evidence="2 6">Belongs to the anoctamin family.</text>
</comment>
<keyword evidence="4 6" id="KW-1133">Transmembrane helix</keyword>
<dbReference type="GO" id="GO:0005254">
    <property type="term" value="F:chloride channel activity"/>
    <property type="evidence" value="ECO:0007669"/>
    <property type="project" value="TreeGrafter"/>
</dbReference>
<evidence type="ECO:0000256" key="5">
    <source>
        <dbReference type="ARBA" id="ARBA00023136"/>
    </source>
</evidence>
<name>A0A8C4Q6U3_EPTBU</name>